<comment type="caution">
    <text evidence="4">The sequence shown here is derived from an EMBL/GenBank/DDBJ whole genome shotgun (WGS) entry which is preliminary data.</text>
</comment>
<gene>
    <name evidence="4" type="ORF">ABB37_04019</name>
</gene>
<evidence type="ECO:0000313" key="5">
    <source>
        <dbReference type="Proteomes" id="UP000037923"/>
    </source>
</evidence>
<feature type="DNA-binding region" description="HMG box" evidence="1">
    <location>
        <begin position="210"/>
        <end position="260"/>
    </location>
</feature>
<dbReference type="PANTHER" id="PTHR37564">
    <property type="entry name" value="KINETOPLAST DNA-ASSOCIATED PROTEIN"/>
    <property type="match status" value="1"/>
</dbReference>
<feature type="compositionally biased region" description="Low complexity" evidence="2">
    <location>
        <begin position="337"/>
        <end position="355"/>
    </location>
</feature>
<dbReference type="AlphaFoldDB" id="A0A0N0DWE5"/>
<reference evidence="4 5" key="1">
    <citation type="submission" date="2015-07" db="EMBL/GenBank/DDBJ databases">
        <title>High-quality genome of monoxenous trypanosomatid Leptomonas pyrrhocoris.</title>
        <authorList>
            <person name="Flegontov P."/>
            <person name="Butenko A."/>
            <person name="Firsov S."/>
            <person name="Vlcek C."/>
            <person name="Logacheva M.D."/>
            <person name="Field M."/>
            <person name="Filatov D."/>
            <person name="Flegontova O."/>
            <person name="Gerasimov E."/>
            <person name="Jackson A.P."/>
            <person name="Kelly S."/>
            <person name="Opperdoes F."/>
            <person name="O'Reilly A."/>
            <person name="Votypka J."/>
            <person name="Yurchenko V."/>
            <person name="Lukes J."/>
        </authorList>
    </citation>
    <scope>NUCLEOTIDE SEQUENCE [LARGE SCALE GENOMIC DNA]</scope>
    <source>
        <strain evidence="4">H10</strain>
    </source>
</reference>
<name>A0A0N0DWE5_LEPPY</name>
<accession>A0A0N0DWE5</accession>
<dbReference type="EMBL" id="LGTL01000006">
    <property type="protein sequence ID" value="KPA81722.1"/>
    <property type="molecule type" value="Genomic_DNA"/>
</dbReference>
<dbReference type="SMART" id="SM00398">
    <property type="entry name" value="HMG"/>
    <property type="match status" value="1"/>
</dbReference>
<dbReference type="Pfam" id="PF09011">
    <property type="entry name" value="HMG_box_2"/>
    <property type="match status" value="1"/>
</dbReference>
<feature type="compositionally biased region" description="Basic residues" evidence="2">
    <location>
        <begin position="153"/>
        <end position="184"/>
    </location>
</feature>
<dbReference type="Proteomes" id="UP000037923">
    <property type="component" value="Unassembled WGS sequence"/>
</dbReference>
<organism evidence="4 5">
    <name type="scientific">Leptomonas pyrrhocoris</name>
    <name type="common">Firebug parasite</name>
    <dbReference type="NCBI Taxonomy" id="157538"/>
    <lineage>
        <taxon>Eukaryota</taxon>
        <taxon>Discoba</taxon>
        <taxon>Euglenozoa</taxon>
        <taxon>Kinetoplastea</taxon>
        <taxon>Metakinetoplastina</taxon>
        <taxon>Trypanosomatida</taxon>
        <taxon>Trypanosomatidae</taxon>
        <taxon>Leishmaniinae</taxon>
        <taxon>Leptomonas</taxon>
    </lineage>
</organism>
<feature type="domain" description="HMG box" evidence="3">
    <location>
        <begin position="210"/>
        <end position="260"/>
    </location>
</feature>
<dbReference type="Gene3D" id="1.10.30.10">
    <property type="entry name" value="High mobility group box domain"/>
    <property type="match status" value="1"/>
</dbReference>
<keyword evidence="1" id="KW-0539">Nucleus</keyword>
<dbReference type="GO" id="GO:0003677">
    <property type="term" value="F:DNA binding"/>
    <property type="evidence" value="ECO:0007669"/>
    <property type="project" value="UniProtKB-UniRule"/>
</dbReference>
<dbReference type="SMR" id="A0A0N0DWE5"/>
<evidence type="ECO:0000259" key="3">
    <source>
        <dbReference type="PROSITE" id="PS50118"/>
    </source>
</evidence>
<evidence type="ECO:0000313" key="4">
    <source>
        <dbReference type="EMBL" id="KPA81722.1"/>
    </source>
</evidence>
<dbReference type="InterPro" id="IPR052695">
    <property type="entry name" value="Kinetoplast-DNA-binding"/>
</dbReference>
<feature type="region of interest" description="Disordered" evidence="2">
    <location>
        <begin position="153"/>
        <end position="218"/>
    </location>
</feature>
<dbReference type="RefSeq" id="XP_015660161.1">
    <property type="nucleotide sequence ID" value="XM_015801541.1"/>
</dbReference>
<sequence length="355" mass="37991">MFCLTLLRSAAKKKVFELFCREQLLVNYSLRELSPASRRVVMAEMFKELPAETVLDLKQRAAIEESRIEALKRAAASFKPVTPYEFFVKEQRTNPALGGASNPRDREVKLLQIYETLPEKAKEALAARAERYNAEHSKLPVAPPLPVVAVVKKKLAPAQSKKKKATKKKKKKRPAGAGARKSKKATTETAAGRATEEQGDDETAKAVAKPRGPPSPYSIFVKDQMASLHHLAPKERMRVIGERWRSLTSEERERRLEAARVQIASEAAAAAASRAATDGEVSATEVSTATAPPSMSACVPVATADETSTTAFAALAPPGMSALPSAAAPAEKAVDGAALPTSPAASSMAPSTPPV</sequence>
<dbReference type="GO" id="GO:0005634">
    <property type="term" value="C:nucleus"/>
    <property type="evidence" value="ECO:0007669"/>
    <property type="project" value="UniProtKB-UniRule"/>
</dbReference>
<evidence type="ECO:0000256" key="1">
    <source>
        <dbReference type="PROSITE-ProRule" id="PRU00267"/>
    </source>
</evidence>
<feature type="compositionally biased region" description="Low complexity" evidence="2">
    <location>
        <begin position="320"/>
        <end position="330"/>
    </location>
</feature>
<dbReference type="OMA" id="EMRTEQY"/>
<feature type="region of interest" description="Disordered" evidence="2">
    <location>
        <begin position="271"/>
        <end position="295"/>
    </location>
</feature>
<keyword evidence="1" id="KW-0238">DNA-binding</keyword>
<dbReference type="GeneID" id="26904310"/>
<dbReference type="VEuPathDB" id="TriTrypDB:LpyrH10_06_3890"/>
<protein>
    <recommendedName>
        <fullName evidence="3">HMG box domain-containing protein</fullName>
    </recommendedName>
</protein>
<evidence type="ECO:0000256" key="2">
    <source>
        <dbReference type="SAM" id="MobiDB-lite"/>
    </source>
</evidence>
<dbReference type="PANTHER" id="PTHR37564:SF5">
    <property type="entry name" value="KINETOPLAST DNA-ASSOCIATED PROTEIN"/>
    <property type="match status" value="1"/>
</dbReference>
<dbReference type="InterPro" id="IPR009071">
    <property type="entry name" value="HMG_box_dom"/>
</dbReference>
<dbReference type="InterPro" id="IPR036910">
    <property type="entry name" value="HMG_box_dom_sf"/>
</dbReference>
<dbReference type="SUPFAM" id="SSF47095">
    <property type="entry name" value="HMG-box"/>
    <property type="match status" value="1"/>
</dbReference>
<dbReference type="PROSITE" id="PS50118">
    <property type="entry name" value="HMG_BOX_2"/>
    <property type="match status" value="1"/>
</dbReference>
<proteinExistence type="predicted"/>
<dbReference type="OrthoDB" id="1919336at2759"/>
<feature type="region of interest" description="Disordered" evidence="2">
    <location>
        <begin position="320"/>
        <end position="355"/>
    </location>
</feature>
<feature type="compositionally biased region" description="Polar residues" evidence="2">
    <location>
        <begin position="284"/>
        <end position="293"/>
    </location>
</feature>
<keyword evidence="5" id="KW-1185">Reference proteome</keyword>